<evidence type="ECO:0000256" key="3">
    <source>
        <dbReference type="ARBA" id="ARBA00022692"/>
    </source>
</evidence>
<feature type="transmembrane region" description="Helical" evidence="6">
    <location>
        <begin position="269"/>
        <end position="287"/>
    </location>
</feature>
<dbReference type="InterPro" id="IPR037185">
    <property type="entry name" value="EmrE-like"/>
</dbReference>
<dbReference type="Proteomes" id="UP000184514">
    <property type="component" value="Unassembled WGS sequence"/>
</dbReference>
<feature type="transmembrane region" description="Helical" evidence="6">
    <location>
        <begin position="74"/>
        <end position="91"/>
    </location>
</feature>
<dbReference type="AlphaFoldDB" id="A0A1L9NW60"/>
<protein>
    <submittedName>
        <fullName evidence="8">Riboflavin transporter</fullName>
    </submittedName>
</protein>
<feature type="transmembrane region" description="Helical" evidence="6">
    <location>
        <begin position="127"/>
        <end position="147"/>
    </location>
</feature>
<evidence type="ECO:0000256" key="6">
    <source>
        <dbReference type="SAM" id="Phobius"/>
    </source>
</evidence>
<dbReference type="PANTHER" id="PTHR22911">
    <property type="entry name" value="ACYL-MALONYL CONDENSING ENZYME-RELATED"/>
    <property type="match status" value="1"/>
</dbReference>
<keyword evidence="3 6" id="KW-0812">Transmembrane</keyword>
<evidence type="ECO:0000313" key="8">
    <source>
        <dbReference type="EMBL" id="OJI93538.1"/>
    </source>
</evidence>
<evidence type="ECO:0000259" key="7">
    <source>
        <dbReference type="Pfam" id="PF00892"/>
    </source>
</evidence>
<dbReference type="GO" id="GO:0016020">
    <property type="term" value="C:membrane"/>
    <property type="evidence" value="ECO:0007669"/>
    <property type="project" value="UniProtKB-SubCell"/>
</dbReference>
<feature type="domain" description="EamA" evidence="7">
    <location>
        <begin position="156"/>
        <end position="286"/>
    </location>
</feature>
<feature type="transmembrane region" description="Helical" evidence="6">
    <location>
        <begin position="214"/>
        <end position="236"/>
    </location>
</feature>
<comment type="similarity">
    <text evidence="2">Belongs to the drug/metabolite transporter (DMT) superfamily. 10 TMS drug/metabolite exporter (DME) (TC 2.A.7.3) family.</text>
</comment>
<dbReference type="PANTHER" id="PTHR22911:SF6">
    <property type="entry name" value="SOLUTE CARRIER FAMILY 35 MEMBER G1"/>
    <property type="match status" value="1"/>
</dbReference>
<evidence type="ECO:0000313" key="9">
    <source>
        <dbReference type="Proteomes" id="UP000184514"/>
    </source>
</evidence>
<gene>
    <name evidence="8" type="primary">ribN_6</name>
    <name evidence="8" type="ORF">PFRI_22330</name>
</gene>
<feature type="domain" description="EamA" evidence="7">
    <location>
        <begin position="5"/>
        <end position="138"/>
    </location>
</feature>
<dbReference type="EMBL" id="MLCB01000140">
    <property type="protein sequence ID" value="OJI93538.1"/>
    <property type="molecule type" value="Genomic_DNA"/>
</dbReference>
<sequence>MSPFTGIALKLASVVLFVSMAALIKASTDHVPTGQAMFFRSFFTLPVIFLWLAMRHELKTGLKTQRPMGHVWRGLIGACGMGFGFSSLAYLPLPDVTAIGFAAPLLTVILAALILGERLRVYRMSAVLLGLIGVAVILSPRLSIFSGEAMNTAAQTGVILVLISAFFRALAQIHIRRLAQSESTASIVFYFSMTTTTLSLFTIPFGWVVPDISIIGMLVAAGVIGGVAQILITSAFRFADAAVIAPFDYASILFAMIIGYVFFGDVPTSQMLIGSAIVIFAGLLIIWRERALGLKRGKARPNLTPQG</sequence>
<reference evidence="8 9" key="1">
    <citation type="submission" date="2016-10" db="EMBL/GenBank/DDBJ databases">
        <title>Genome sequence of Planktotalea frisia SH6-1.</title>
        <authorList>
            <person name="Poehlein A."/>
            <person name="Bakenhus I."/>
            <person name="Voget S."/>
            <person name="Brinkhoff T."/>
            <person name="Simon M."/>
        </authorList>
    </citation>
    <scope>NUCLEOTIDE SEQUENCE [LARGE SCALE GENOMIC DNA]</scope>
    <source>
        <strain evidence="8 9">SH6-1</strain>
    </source>
</reference>
<proteinExistence type="inferred from homology"/>
<dbReference type="InterPro" id="IPR000620">
    <property type="entry name" value="EamA_dom"/>
</dbReference>
<evidence type="ECO:0000256" key="2">
    <source>
        <dbReference type="ARBA" id="ARBA00009853"/>
    </source>
</evidence>
<evidence type="ECO:0000256" key="4">
    <source>
        <dbReference type="ARBA" id="ARBA00022989"/>
    </source>
</evidence>
<feature type="transmembrane region" description="Helical" evidence="6">
    <location>
        <begin position="36"/>
        <end position="53"/>
    </location>
</feature>
<organism evidence="8 9">
    <name type="scientific">Planktotalea frisia</name>
    <dbReference type="NCBI Taxonomy" id="696762"/>
    <lineage>
        <taxon>Bacteria</taxon>
        <taxon>Pseudomonadati</taxon>
        <taxon>Pseudomonadota</taxon>
        <taxon>Alphaproteobacteria</taxon>
        <taxon>Rhodobacterales</taxon>
        <taxon>Paracoccaceae</taxon>
        <taxon>Planktotalea</taxon>
    </lineage>
</organism>
<feature type="transmembrane region" description="Helical" evidence="6">
    <location>
        <begin position="187"/>
        <end position="208"/>
    </location>
</feature>
<accession>A0A1L9NW60</accession>
<dbReference type="RefSeq" id="WP_072630790.1">
    <property type="nucleotide sequence ID" value="NZ_JABBAN010000006.1"/>
</dbReference>
<dbReference type="SUPFAM" id="SSF103481">
    <property type="entry name" value="Multidrug resistance efflux transporter EmrE"/>
    <property type="match status" value="2"/>
</dbReference>
<feature type="transmembrane region" description="Helical" evidence="6">
    <location>
        <begin position="243"/>
        <end position="263"/>
    </location>
</feature>
<name>A0A1L9NW60_9RHOB</name>
<feature type="transmembrane region" description="Helical" evidence="6">
    <location>
        <begin position="97"/>
        <end position="115"/>
    </location>
</feature>
<keyword evidence="9" id="KW-1185">Reference proteome</keyword>
<comment type="caution">
    <text evidence="8">The sequence shown here is derived from an EMBL/GenBank/DDBJ whole genome shotgun (WGS) entry which is preliminary data.</text>
</comment>
<comment type="subcellular location">
    <subcellularLocation>
        <location evidence="1">Membrane</location>
        <topology evidence="1">Multi-pass membrane protein</topology>
    </subcellularLocation>
</comment>
<keyword evidence="4 6" id="KW-1133">Transmembrane helix</keyword>
<evidence type="ECO:0000256" key="1">
    <source>
        <dbReference type="ARBA" id="ARBA00004141"/>
    </source>
</evidence>
<keyword evidence="5 6" id="KW-0472">Membrane</keyword>
<dbReference type="STRING" id="696762.PFRI_22330"/>
<feature type="transmembrane region" description="Helical" evidence="6">
    <location>
        <begin position="153"/>
        <end position="175"/>
    </location>
</feature>
<dbReference type="OrthoDB" id="8478503at2"/>
<dbReference type="Pfam" id="PF00892">
    <property type="entry name" value="EamA"/>
    <property type="match status" value="2"/>
</dbReference>
<evidence type="ECO:0000256" key="5">
    <source>
        <dbReference type="ARBA" id="ARBA00023136"/>
    </source>
</evidence>